<comment type="caution">
    <text evidence="7">The sequence shown here is derived from an EMBL/GenBank/DDBJ whole genome shotgun (WGS) entry which is preliminary data.</text>
</comment>
<dbReference type="InterPro" id="IPR007237">
    <property type="entry name" value="CD20-like"/>
</dbReference>
<name>A0A5N3VV63_MUNMU</name>
<feature type="transmembrane region" description="Helical" evidence="6">
    <location>
        <begin position="91"/>
        <end position="114"/>
    </location>
</feature>
<dbReference type="AlphaFoldDB" id="A0A5N3VV63"/>
<evidence type="ECO:0000256" key="4">
    <source>
        <dbReference type="ARBA" id="ARBA00022989"/>
    </source>
</evidence>
<dbReference type="GO" id="GO:0005886">
    <property type="term" value="C:plasma membrane"/>
    <property type="evidence" value="ECO:0007669"/>
    <property type="project" value="TreeGrafter"/>
</dbReference>
<evidence type="ECO:0000256" key="1">
    <source>
        <dbReference type="ARBA" id="ARBA00004141"/>
    </source>
</evidence>
<evidence type="ECO:0000256" key="2">
    <source>
        <dbReference type="ARBA" id="ARBA00009565"/>
    </source>
</evidence>
<dbReference type="PANTHER" id="PTHR23320:SF42">
    <property type="entry name" value="MEMBRANE-SPANNING 4-DOMAINS SUBFAMILY A MEMBER 13"/>
    <property type="match status" value="1"/>
</dbReference>
<keyword evidence="8" id="KW-1185">Reference proteome</keyword>
<feature type="transmembrane region" description="Helical" evidence="6">
    <location>
        <begin position="20"/>
        <end position="38"/>
    </location>
</feature>
<evidence type="ECO:0000256" key="3">
    <source>
        <dbReference type="ARBA" id="ARBA00022692"/>
    </source>
</evidence>
<keyword evidence="3 6" id="KW-0812">Transmembrane</keyword>
<dbReference type="Pfam" id="PF04103">
    <property type="entry name" value="CD20"/>
    <property type="match status" value="1"/>
</dbReference>
<organism evidence="7 8">
    <name type="scientific">Muntiacus muntjak</name>
    <name type="common">Barking deer</name>
    <name type="synonym">Indian muntjac</name>
    <dbReference type="NCBI Taxonomy" id="9888"/>
    <lineage>
        <taxon>Eukaryota</taxon>
        <taxon>Metazoa</taxon>
        <taxon>Chordata</taxon>
        <taxon>Craniata</taxon>
        <taxon>Vertebrata</taxon>
        <taxon>Euteleostomi</taxon>
        <taxon>Mammalia</taxon>
        <taxon>Eutheria</taxon>
        <taxon>Laurasiatheria</taxon>
        <taxon>Artiodactyla</taxon>
        <taxon>Ruminantia</taxon>
        <taxon>Pecora</taxon>
        <taxon>Cervidae</taxon>
        <taxon>Muntiacinae</taxon>
        <taxon>Muntiacus</taxon>
    </lineage>
</organism>
<protein>
    <submittedName>
        <fullName evidence="7">Uncharacterized protein</fullName>
    </submittedName>
</protein>
<evidence type="ECO:0000256" key="5">
    <source>
        <dbReference type="ARBA" id="ARBA00023136"/>
    </source>
</evidence>
<proteinExistence type="inferred from homology"/>
<evidence type="ECO:0000313" key="8">
    <source>
        <dbReference type="Proteomes" id="UP000326458"/>
    </source>
</evidence>
<dbReference type="EMBL" id="VCEA01000002">
    <property type="protein sequence ID" value="KAB0351946.1"/>
    <property type="molecule type" value="Genomic_DNA"/>
</dbReference>
<accession>A0A5N3VV63</accession>
<dbReference type="Proteomes" id="UP000326458">
    <property type="component" value="Unassembled WGS sequence"/>
</dbReference>
<keyword evidence="5 6" id="KW-0472">Membrane</keyword>
<gene>
    <name evidence="7" type="ORF">FD754_016803</name>
</gene>
<reference evidence="7 8" key="1">
    <citation type="submission" date="2019-06" db="EMBL/GenBank/DDBJ databases">
        <title>Discovery of a novel chromosome fission-fusion reversal in muntjac.</title>
        <authorList>
            <person name="Mudd A.B."/>
            <person name="Bredeson J.V."/>
            <person name="Baum R."/>
            <person name="Hockemeyer D."/>
            <person name="Rokhsar D.S."/>
        </authorList>
    </citation>
    <scope>NUCLEOTIDE SEQUENCE [LARGE SCALE GENOMIC DNA]</scope>
    <source>
        <strain evidence="7">UTSW_UCB_Mm</strain>
        <tissue evidence="7">Fibroblast cell line</tissue>
    </source>
</reference>
<keyword evidence="4 6" id="KW-1133">Transmembrane helix</keyword>
<dbReference type="InterPro" id="IPR030417">
    <property type="entry name" value="MS4A"/>
</dbReference>
<comment type="subcellular location">
    <subcellularLocation>
        <location evidence="1">Membrane</location>
        <topology evidence="1">Multi-pass membrane protein</topology>
    </subcellularLocation>
</comment>
<evidence type="ECO:0000313" key="7">
    <source>
        <dbReference type="EMBL" id="KAB0351946.1"/>
    </source>
</evidence>
<dbReference type="PANTHER" id="PTHR23320">
    <property type="entry name" value="MEMBRANE-SPANNING 4-DOMAINS SUBFAMILY A MS4A -RELATED"/>
    <property type="match status" value="1"/>
</dbReference>
<evidence type="ECO:0000256" key="6">
    <source>
        <dbReference type="SAM" id="Phobius"/>
    </source>
</evidence>
<feature type="transmembrane region" description="Helical" evidence="6">
    <location>
        <begin position="50"/>
        <end position="71"/>
    </location>
</feature>
<sequence length="173" mass="20057">MPPRHLVLKKETRMSGAFQVMIGLIHGALGRIWIFFYTRQFASLSRRYKPMALLSGYPFWTFLFFIISGVLEIETEKKRSPNLLKYAIRMNMSSFLLAAVGLILIGFEIILFSLKRDMIFWQEEQMCLISWLQSLSTVILEPKKMKFDTVSTFFPSICHEVMELDAMILSSGP</sequence>
<dbReference type="GO" id="GO:0007166">
    <property type="term" value="P:cell surface receptor signaling pathway"/>
    <property type="evidence" value="ECO:0007669"/>
    <property type="project" value="TreeGrafter"/>
</dbReference>
<comment type="similarity">
    <text evidence="2">Belongs to the MS4A family.</text>
</comment>